<keyword evidence="2" id="KW-1185">Reference proteome</keyword>
<gene>
    <name evidence="1" type="ORF">L1987_10903</name>
</gene>
<accession>A0ACB9JAA6</accession>
<organism evidence="1 2">
    <name type="scientific">Smallanthus sonchifolius</name>
    <dbReference type="NCBI Taxonomy" id="185202"/>
    <lineage>
        <taxon>Eukaryota</taxon>
        <taxon>Viridiplantae</taxon>
        <taxon>Streptophyta</taxon>
        <taxon>Embryophyta</taxon>
        <taxon>Tracheophyta</taxon>
        <taxon>Spermatophyta</taxon>
        <taxon>Magnoliopsida</taxon>
        <taxon>eudicotyledons</taxon>
        <taxon>Gunneridae</taxon>
        <taxon>Pentapetalae</taxon>
        <taxon>asterids</taxon>
        <taxon>campanulids</taxon>
        <taxon>Asterales</taxon>
        <taxon>Asteraceae</taxon>
        <taxon>Asteroideae</taxon>
        <taxon>Heliantheae alliance</taxon>
        <taxon>Millerieae</taxon>
        <taxon>Smallanthus</taxon>
    </lineage>
</organism>
<name>A0ACB9JAA6_9ASTR</name>
<reference evidence="1 2" key="2">
    <citation type="journal article" date="2022" name="Mol. Ecol. Resour.">
        <title>The genomes of chicory, endive, great burdock and yacon provide insights into Asteraceae paleo-polyploidization history and plant inulin production.</title>
        <authorList>
            <person name="Fan W."/>
            <person name="Wang S."/>
            <person name="Wang H."/>
            <person name="Wang A."/>
            <person name="Jiang F."/>
            <person name="Liu H."/>
            <person name="Zhao H."/>
            <person name="Xu D."/>
            <person name="Zhang Y."/>
        </authorList>
    </citation>
    <scope>NUCLEOTIDE SEQUENCE [LARGE SCALE GENOMIC DNA]</scope>
    <source>
        <strain evidence="2">cv. Yunnan</strain>
        <tissue evidence="1">Leaves</tissue>
    </source>
</reference>
<comment type="caution">
    <text evidence="1">The sequence shown here is derived from an EMBL/GenBank/DDBJ whole genome shotgun (WGS) entry which is preliminary data.</text>
</comment>
<proteinExistence type="predicted"/>
<dbReference type="EMBL" id="CM042021">
    <property type="protein sequence ID" value="KAI3817114.1"/>
    <property type="molecule type" value="Genomic_DNA"/>
</dbReference>
<protein>
    <submittedName>
        <fullName evidence="1">Uncharacterized protein</fullName>
    </submittedName>
</protein>
<evidence type="ECO:0000313" key="2">
    <source>
        <dbReference type="Proteomes" id="UP001056120"/>
    </source>
</evidence>
<dbReference type="Proteomes" id="UP001056120">
    <property type="component" value="Linkage Group LG04"/>
</dbReference>
<reference evidence="2" key="1">
    <citation type="journal article" date="2022" name="Mol. Ecol. Resour.">
        <title>The genomes of chicory, endive, great burdock and yacon provide insights into Asteraceae palaeo-polyploidization history and plant inulin production.</title>
        <authorList>
            <person name="Fan W."/>
            <person name="Wang S."/>
            <person name="Wang H."/>
            <person name="Wang A."/>
            <person name="Jiang F."/>
            <person name="Liu H."/>
            <person name="Zhao H."/>
            <person name="Xu D."/>
            <person name="Zhang Y."/>
        </authorList>
    </citation>
    <scope>NUCLEOTIDE SEQUENCE [LARGE SCALE GENOMIC DNA]</scope>
    <source>
        <strain evidence="2">cv. Yunnan</strain>
    </source>
</reference>
<sequence length="282" mass="32921">MNRFNQGFKKDSYMDKSGIRATDYKIQRRSRINPNWEFEECANRVVGKRNKFNECLFGQKGRHGFRRNQRSFVHEATRVRVANLSVDVGNRGKPHQTYARNHEQVMNNKESFKREIAHMVEWFYLEYIGFIFDKLDTPIMKDDYEIELLDLYLFDQAKGVLRQSQNAKDRRDLEDNGNSGKDEVVNEITGSETTNNGSPNFKRRRVQAIRDIPPMCGPDFRFANFTISGTKTRAATPESEPEEDEAVPEEFEDQSESSSEELQEDEDENSEDLVIITNDDFM</sequence>
<evidence type="ECO:0000313" key="1">
    <source>
        <dbReference type="EMBL" id="KAI3817114.1"/>
    </source>
</evidence>